<feature type="transmembrane region" description="Helical" evidence="1">
    <location>
        <begin position="263"/>
        <end position="284"/>
    </location>
</feature>
<evidence type="ECO:0000313" key="3">
    <source>
        <dbReference type="Proteomes" id="UP001595615"/>
    </source>
</evidence>
<proteinExistence type="predicted"/>
<dbReference type="Proteomes" id="UP001595615">
    <property type="component" value="Unassembled WGS sequence"/>
</dbReference>
<organism evidence="2 3">
    <name type="scientific">Sphingoaurantiacus capsulatus</name>
    <dbReference type="NCBI Taxonomy" id="1771310"/>
    <lineage>
        <taxon>Bacteria</taxon>
        <taxon>Pseudomonadati</taxon>
        <taxon>Pseudomonadota</taxon>
        <taxon>Alphaproteobacteria</taxon>
        <taxon>Sphingomonadales</taxon>
        <taxon>Sphingosinicellaceae</taxon>
        <taxon>Sphingoaurantiacus</taxon>
    </lineage>
</organism>
<protein>
    <submittedName>
        <fullName evidence="2">Cell division protein FtsX</fullName>
    </submittedName>
</protein>
<gene>
    <name evidence="2" type="ORF">ACFOMD_03680</name>
</gene>
<evidence type="ECO:0000256" key="1">
    <source>
        <dbReference type="SAM" id="Phobius"/>
    </source>
</evidence>
<evidence type="ECO:0000313" key="2">
    <source>
        <dbReference type="EMBL" id="MFC3711656.1"/>
    </source>
</evidence>
<reference evidence="3" key="1">
    <citation type="journal article" date="2019" name="Int. J. Syst. Evol. Microbiol.">
        <title>The Global Catalogue of Microorganisms (GCM) 10K type strain sequencing project: providing services to taxonomists for standard genome sequencing and annotation.</title>
        <authorList>
            <consortium name="The Broad Institute Genomics Platform"/>
            <consortium name="The Broad Institute Genome Sequencing Center for Infectious Disease"/>
            <person name="Wu L."/>
            <person name="Ma J."/>
        </authorList>
    </citation>
    <scope>NUCLEOTIDE SEQUENCE [LARGE SCALE GENOMIC DNA]</scope>
    <source>
        <strain evidence="3">KCTC 42644</strain>
    </source>
</reference>
<dbReference type="GO" id="GO:0051301">
    <property type="term" value="P:cell division"/>
    <property type="evidence" value="ECO:0007669"/>
    <property type="project" value="UniProtKB-KW"/>
</dbReference>
<dbReference type="PANTHER" id="PTHR47755">
    <property type="entry name" value="CELL DIVISION PROTEIN FTSX"/>
    <property type="match status" value="1"/>
</dbReference>
<name>A0ABV7X740_9SPHN</name>
<dbReference type="PANTHER" id="PTHR47755:SF1">
    <property type="entry name" value="CELL DIVISION PROTEIN FTSX"/>
    <property type="match status" value="1"/>
</dbReference>
<dbReference type="InterPro" id="IPR004513">
    <property type="entry name" value="FtsX"/>
</dbReference>
<feature type="transmembrane region" description="Helical" evidence="1">
    <location>
        <begin position="222"/>
        <end position="248"/>
    </location>
</feature>
<keyword evidence="3" id="KW-1185">Reference proteome</keyword>
<dbReference type="RefSeq" id="WP_380857014.1">
    <property type="nucleotide sequence ID" value="NZ_JBHRXV010000003.1"/>
</dbReference>
<keyword evidence="1" id="KW-0812">Transmembrane</keyword>
<keyword evidence="2" id="KW-0131">Cell cycle</keyword>
<keyword evidence="1" id="KW-1133">Transmembrane helix</keyword>
<sequence>MRLPFAPIGHRHAFLPQGQGSGGLVPWVIAIMTFLTALALAGAIALASAAGGVADDLGRSATVQILQPNPDRAAPQLDAVVAALKREPGVVSAHRLSDAEMRRLLEPWLGAGNVTADLPVPAVVDVRLRAGADSAAIDRRLHTVAPDARLDEHGRWLAPLLGLVHSLQGLAVAIVLLVTAATVAVVVLGVRSGLNVHQPTIELLHLMGTEDAAIARVFQHRYLGYGLAGGLAGVACAFGVLVMIGWLVGPMGAGAIGGLSLPWAGWAALAVLPLAVGALAMAAARVSVARALRSQL</sequence>
<dbReference type="EMBL" id="JBHRXV010000003">
    <property type="protein sequence ID" value="MFC3711656.1"/>
    <property type="molecule type" value="Genomic_DNA"/>
</dbReference>
<feature type="transmembrane region" description="Helical" evidence="1">
    <location>
        <begin position="169"/>
        <end position="190"/>
    </location>
</feature>
<comment type="caution">
    <text evidence="2">The sequence shown here is derived from an EMBL/GenBank/DDBJ whole genome shotgun (WGS) entry which is preliminary data.</text>
</comment>
<feature type="transmembrane region" description="Helical" evidence="1">
    <location>
        <begin position="24"/>
        <end position="50"/>
    </location>
</feature>
<keyword evidence="2" id="KW-0132">Cell division</keyword>
<accession>A0ABV7X740</accession>
<keyword evidence="1" id="KW-0472">Membrane</keyword>